<evidence type="ECO:0000256" key="5">
    <source>
        <dbReference type="PROSITE-ProRule" id="PRU10137"/>
    </source>
</evidence>
<keyword evidence="3" id="KW-0233">DNA recombination</keyword>
<keyword evidence="2" id="KW-0238">DNA-binding</keyword>
<dbReference type="SUPFAM" id="SSF53041">
    <property type="entry name" value="Resolvase-like"/>
    <property type="match status" value="1"/>
</dbReference>
<dbReference type="SMART" id="SM00857">
    <property type="entry name" value="Resolvase"/>
    <property type="match status" value="1"/>
</dbReference>
<dbReference type="GO" id="GO:0003677">
    <property type="term" value="F:DNA binding"/>
    <property type="evidence" value="ECO:0007669"/>
    <property type="project" value="UniProtKB-KW"/>
</dbReference>
<dbReference type="GO" id="GO:0000150">
    <property type="term" value="F:DNA strand exchange activity"/>
    <property type="evidence" value="ECO:0007669"/>
    <property type="project" value="InterPro"/>
</dbReference>
<dbReference type="EMBL" id="JAJDKZ010000013">
    <property type="protein sequence ID" value="MCB8610167.1"/>
    <property type="molecule type" value="Genomic_DNA"/>
</dbReference>
<dbReference type="PANTHER" id="PTHR30461:SF2">
    <property type="entry name" value="SERINE RECOMBINASE PINE-RELATED"/>
    <property type="match status" value="1"/>
</dbReference>
<dbReference type="PROSITE" id="PS51736">
    <property type="entry name" value="RECOMBINASES_3"/>
    <property type="match status" value="1"/>
</dbReference>
<gene>
    <name evidence="7" type="ORF">LJD69_06135</name>
</gene>
<dbReference type="PROSITE" id="PS00397">
    <property type="entry name" value="RECOMBINASES_1"/>
    <property type="match status" value="1"/>
</dbReference>
<comment type="caution">
    <text evidence="7">The sequence shown here is derived from an EMBL/GenBank/DDBJ whole genome shotgun (WGS) entry which is preliminary data.</text>
</comment>
<dbReference type="GO" id="GO:0015074">
    <property type="term" value="P:DNA integration"/>
    <property type="evidence" value="ECO:0007669"/>
    <property type="project" value="UniProtKB-KW"/>
</dbReference>
<dbReference type="InterPro" id="IPR006118">
    <property type="entry name" value="Recombinase_CS"/>
</dbReference>
<keyword evidence="1" id="KW-0229">DNA integration</keyword>
<evidence type="ECO:0000313" key="7">
    <source>
        <dbReference type="EMBL" id="MCB8610167.1"/>
    </source>
</evidence>
<evidence type="ECO:0000256" key="2">
    <source>
        <dbReference type="ARBA" id="ARBA00023125"/>
    </source>
</evidence>
<evidence type="ECO:0000256" key="4">
    <source>
        <dbReference type="PIRSR" id="PIRSR606118-50"/>
    </source>
</evidence>
<feature type="domain" description="Resolvase/invertase-type recombinase catalytic" evidence="6">
    <location>
        <begin position="2"/>
        <end position="146"/>
    </location>
</feature>
<sequence length="232" mass="27107">MKEYGYVRVSSLDQNEERQMVEMRQLGIAEENIYKDKQSGKDFNRPMYQKLLRKLKKGDVLYIMSIDRLGRNYEEIQSQWRFLTREKEVDVSVIDMPLLDTRRGKDLMGTFLADIVLQVLSFVAQNERENIRKRQAQGIAAAKANGMKFGRPVKKAPPNFLEIVEKWESGIIKSYEAAEMCGMCESTFYHRLREYRATLNSEKNHCKKVHLNTKAIKVAAGELTVRKRYDKI</sequence>
<protein>
    <submittedName>
        <fullName evidence="7">Recombinase family protein</fullName>
    </submittedName>
</protein>
<evidence type="ECO:0000256" key="1">
    <source>
        <dbReference type="ARBA" id="ARBA00022908"/>
    </source>
</evidence>
<feature type="active site" description="O-(5'-phospho-DNA)-serine intermediate" evidence="4 5">
    <location>
        <position position="10"/>
    </location>
</feature>
<reference evidence="7" key="1">
    <citation type="submission" date="2021-10" db="EMBL/GenBank/DDBJ databases">
        <title>Collection of gut derived symbiotic bacterial strains cultured from healthy donors.</title>
        <authorList>
            <person name="Lin H."/>
            <person name="Littmann E."/>
            <person name="Kohout C."/>
            <person name="Pamer E.G."/>
        </authorList>
    </citation>
    <scope>NUCLEOTIDE SEQUENCE</scope>
    <source>
        <strain evidence="7">DFI.4.48</strain>
    </source>
</reference>
<evidence type="ECO:0000313" key="8">
    <source>
        <dbReference type="Proteomes" id="UP001198439"/>
    </source>
</evidence>
<evidence type="ECO:0000259" key="6">
    <source>
        <dbReference type="PROSITE" id="PS51736"/>
    </source>
</evidence>
<dbReference type="PANTHER" id="PTHR30461">
    <property type="entry name" value="DNA-INVERTASE FROM LAMBDOID PROPHAGE"/>
    <property type="match status" value="1"/>
</dbReference>
<dbReference type="InterPro" id="IPR050639">
    <property type="entry name" value="SSR_resolvase"/>
</dbReference>
<dbReference type="Proteomes" id="UP001198439">
    <property type="component" value="Unassembled WGS sequence"/>
</dbReference>
<dbReference type="AlphaFoldDB" id="A0AAW4VM69"/>
<dbReference type="InterPro" id="IPR006119">
    <property type="entry name" value="Resolv_N"/>
</dbReference>
<dbReference type="Gene3D" id="3.40.50.1390">
    <property type="entry name" value="Resolvase, N-terminal catalytic domain"/>
    <property type="match status" value="1"/>
</dbReference>
<organism evidence="7 8">
    <name type="scientific">Faecalibacillus faecis</name>
    <dbReference type="NCBI Taxonomy" id="1982628"/>
    <lineage>
        <taxon>Bacteria</taxon>
        <taxon>Bacillati</taxon>
        <taxon>Bacillota</taxon>
        <taxon>Erysipelotrichia</taxon>
        <taxon>Erysipelotrichales</taxon>
        <taxon>Coprobacillaceae</taxon>
        <taxon>Faecalibacillus</taxon>
    </lineage>
</organism>
<dbReference type="RefSeq" id="WP_227279510.1">
    <property type="nucleotide sequence ID" value="NZ_JAJDKR010000013.1"/>
</dbReference>
<evidence type="ECO:0000256" key="3">
    <source>
        <dbReference type="ARBA" id="ARBA00023172"/>
    </source>
</evidence>
<accession>A0AAW4VM69</accession>
<dbReference type="CDD" id="cd03768">
    <property type="entry name" value="SR_ResInv"/>
    <property type="match status" value="1"/>
</dbReference>
<proteinExistence type="predicted"/>
<dbReference type="InterPro" id="IPR036162">
    <property type="entry name" value="Resolvase-like_N_sf"/>
</dbReference>
<dbReference type="Pfam" id="PF00239">
    <property type="entry name" value="Resolvase"/>
    <property type="match status" value="1"/>
</dbReference>
<name>A0AAW4VM69_9FIRM</name>